<dbReference type="PROSITE" id="PS50800">
    <property type="entry name" value="SAP"/>
    <property type="match status" value="1"/>
</dbReference>
<gene>
    <name evidence="3" type="ORF">PECAL_4P03350</name>
</gene>
<dbReference type="Gene3D" id="1.10.720.30">
    <property type="entry name" value="SAP domain"/>
    <property type="match status" value="1"/>
</dbReference>
<accession>A0A8J2SMK2</accession>
<evidence type="ECO:0000259" key="2">
    <source>
        <dbReference type="PROSITE" id="PS50800"/>
    </source>
</evidence>
<comment type="caution">
    <text evidence="3">The sequence shown here is derived from an EMBL/GenBank/DDBJ whole genome shotgun (WGS) entry which is preliminary data.</text>
</comment>
<evidence type="ECO:0000313" key="3">
    <source>
        <dbReference type="EMBL" id="CAH0373158.1"/>
    </source>
</evidence>
<name>A0A8J2SMK2_9STRA</name>
<feature type="domain" description="SAP" evidence="2">
    <location>
        <begin position="272"/>
        <end position="306"/>
    </location>
</feature>
<evidence type="ECO:0000256" key="1">
    <source>
        <dbReference type="SAM" id="MobiDB-lite"/>
    </source>
</evidence>
<dbReference type="EMBL" id="CAKKNE010000004">
    <property type="protein sequence ID" value="CAH0373158.1"/>
    <property type="molecule type" value="Genomic_DNA"/>
</dbReference>
<proteinExistence type="predicted"/>
<dbReference type="Pfam" id="PF02037">
    <property type="entry name" value="SAP"/>
    <property type="match status" value="1"/>
</dbReference>
<dbReference type="SUPFAM" id="SSF68906">
    <property type="entry name" value="SAP domain"/>
    <property type="match status" value="1"/>
</dbReference>
<sequence>MAASQLAHLIAQADAAGAESELHHTEAVKHGYKALTFSAHIMQERKILEPMVQDALRESGRLCGSPFEKRAISWFGGAPEDEQARELKLEEWAAAVGTTKAYCTWLVKNGGKANWCANYRSGQLHDFCLLAEQFKEANPQFVDGRWFLFDAPDFTDAVVDFFLKCHGPLLITNITKYCRELRAKERLKQEGQRSPAEIKRLAAVEAEGLDKLEKAVVRLGGEVPDLRGWKVRKHGSKWYLNGPGGEYYKGSISKAAAAIVDGSASTYSDDPFKAVTVAQLKAKCKEQGLKQTGLKEDLISRLKDAEKGIFDRSNQRKRPGSRAGGGEPPAKRVRTGGNTTRAVLEDLCDLGGVAFVPGTSAPTLENRLNLWITDQVAAAAPMTTMAQCARGSAIAGVTLSVAIEGVLKVMPGIISSKFCSWSY</sequence>
<organism evidence="3 4">
    <name type="scientific">Pelagomonas calceolata</name>
    <dbReference type="NCBI Taxonomy" id="35677"/>
    <lineage>
        <taxon>Eukaryota</taxon>
        <taxon>Sar</taxon>
        <taxon>Stramenopiles</taxon>
        <taxon>Ochrophyta</taxon>
        <taxon>Pelagophyceae</taxon>
        <taxon>Pelagomonadales</taxon>
        <taxon>Pelagomonadaceae</taxon>
        <taxon>Pelagomonas</taxon>
    </lineage>
</organism>
<protein>
    <recommendedName>
        <fullName evidence="2">SAP domain-containing protein</fullName>
    </recommendedName>
</protein>
<dbReference type="Proteomes" id="UP000789595">
    <property type="component" value="Unassembled WGS sequence"/>
</dbReference>
<dbReference type="InterPro" id="IPR003034">
    <property type="entry name" value="SAP_dom"/>
</dbReference>
<dbReference type="InterPro" id="IPR036361">
    <property type="entry name" value="SAP_dom_sf"/>
</dbReference>
<reference evidence="3" key="1">
    <citation type="submission" date="2021-11" db="EMBL/GenBank/DDBJ databases">
        <authorList>
            <consortium name="Genoscope - CEA"/>
            <person name="William W."/>
        </authorList>
    </citation>
    <scope>NUCLEOTIDE SEQUENCE</scope>
</reference>
<keyword evidence="4" id="KW-1185">Reference proteome</keyword>
<evidence type="ECO:0000313" key="4">
    <source>
        <dbReference type="Proteomes" id="UP000789595"/>
    </source>
</evidence>
<dbReference type="AlphaFoldDB" id="A0A8J2SMK2"/>
<dbReference type="SMART" id="SM00513">
    <property type="entry name" value="SAP"/>
    <property type="match status" value="1"/>
</dbReference>
<feature type="region of interest" description="Disordered" evidence="1">
    <location>
        <begin position="309"/>
        <end position="336"/>
    </location>
</feature>